<accession>A0A6M5YUZ4</accession>
<dbReference type="RefSeq" id="WP_171472659.1">
    <property type="nucleotide sequence ID" value="NZ_CP053452.2"/>
</dbReference>
<keyword evidence="2" id="KW-1185">Reference proteome</keyword>
<gene>
    <name evidence="1" type="ORF">FTUN_4816</name>
</gene>
<name>A0A6M5YUZ4_9BACT</name>
<evidence type="ECO:0000313" key="1">
    <source>
        <dbReference type="EMBL" id="QJW97246.1"/>
    </source>
</evidence>
<dbReference type="AlphaFoldDB" id="A0A6M5YUZ4"/>
<reference evidence="2" key="1">
    <citation type="submission" date="2020-05" db="EMBL/GenBank/DDBJ databases">
        <title>Frigoriglobus tundricola gen. nov., sp. nov., a psychrotolerant cellulolytic planctomycete of the family Gemmataceae with two divergent copies of 16S rRNA gene.</title>
        <authorList>
            <person name="Kulichevskaya I.S."/>
            <person name="Ivanova A.A."/>
            <person name="Naumoff D.G."/>
            <person name="Beletsky A.V."/>
            <person name="Rijpstra W.I.C."/>
            <person name="Sinninghe Damste J.S."/>
            <person name="Mardanov A.V."/>
            <person name="Ravin N.V."/>
            <person name="Dedysh S.N."/>
        </authorList>
    </citation>
    <scope>NUCLEOTIDE SEQUENCE [LARGE SCALE GENOMIC DNA]</scope>
    <source>
        <strain evidence="2">PL17</strain>
    </source>
</reference>
<evidence type="ECO:0000313" key="2">
    <source>
        <dbReference type="Proteomes" id="UP000503447"/>
    </source>
</evidence>
<organism evidence="1 2">
    <name type="scientific">Frigoriglobus tundricola</name>
    <dbReference type="NCBI Taxonomy" id="2774151"/>
    <lineage>
        <taxon>Bacteria</taxon>
        <taxon>Pseudomonadati</taxon>
        <taxon>Planctomycetota</taxon>
        <taxon>Planctomycetia</taxon>
        <taxon>Gemmatales</taxon>
        <taxon>Gemmataceae</taxon>
        <taxon>Frigoriglobus</taxon>
    </lineage>
</organism>
<proteinExistence type="predicted"/>
<dbReference type="Proteomes" id="UP000503447">
    <property type="component" value="Chromosome"/>
</dbReference>
<dbReference type="KEGG" id="ftj:FTUN_4816"/>
<dbReference type="EMBL" id="CP053452">
    <property type="protein sequence ID" value="QJW97246.1"/>
    <property type="molecule type" value="Genomic_DNA"/>
</dbReference>
<sequence length="168" mass="18881">MNWGGVFVFACGYEQVGNQIRLYVESANPPPNFNRRCGARSPLFHLYSGEDATAILEWLKRNRAWQCLRIPPPFTTERGVRAVLAASDWHCGEGSALFRLAQNRVIESDDHRQRLQREVCALIGSVLENPVREGELRELQEIEDVVNAAPVGVELCKPADIVDAFFGE</sequence>
<protein>
    <submittedName>
        <fullName evidence="1">Uncharacterized protein</fullName>
    </submittedName>
</protein>